<protein>
    <recommendedName>
        <fullName evidence="3">Tryptophan synthase subunit beta like protein</fullName>
    </recommendedName>
</protein>
<organism evidence="1 2">
    <name type="scientific">Amphritea atlantica</name>
    <dbReference type="NCBI Taxonomy" id="355243"/>
    <lineage>
        <taxon>Bacteria</taxon>
        <taxon>Pseudomonadati</taxon>
        <taxon>Pseudomonadota</taxon>
        <taxon>Gammaproteobacteria</taxon>
        <taxon>Oceanospirillales</taxon>
        <taxon>Oceanospirillaceae</taxon>
        <taxon>Amphritea</taxon>
    </lineage>
</organism>
<dbReference type="Proteomes" id="UP001059950">
    <property type="component" value="Chromosome"/>
</dbReference>
<proteinExistence type="predicted"/>
<gene>
    <name evidence="1" type="ORF">KDX31_02625</name>
</gene>
<reference evidence="1" key="1">
    <citation type="submission" date="2021-04" db="EMBL/GenBank/DDBJ databases">
        <title>Oceanospirillales bacteria with DddD are important DMSP degraders in coastal seawater.</title>
        <authorList>
            <person name="Liu J."/>
        </authorList>
    </citation>
    <scope>NUCLEOTIDE SEQUENCE</scope>
    <source>
        <strain evidence="1">GY6</strain>
    </source>
</reference>
<evidence type="ECO:0000313" key="2">
    <source>
        <dbReference type="Proteomes" id="UP001059950"/>
    </source>
</evidence>
<accession>A0ABY5GVC1</accession>
<name>A0ABY5GVC1_9GAMM</name>
<evidence type="ECO:0008006" key="3">
    <source>
        <dbReference type="Google" id="ProtNLM"/>
    </source>
</evidence>
<keyword evidence="2" id="KW-1185">Reference proteome</keyword>
<dbReference type="EMBL" id="CP073344">
    <property type="protein sequence ID" value="UTW03945.1"/>
    <property type="molecule type" value="Genomic_DNA"/>
</dbReference>
<evidence type="ECO:0000313" key="1">
    <source>
        <dbReference type="EMBL" id="UTW03945.1"/>
    </source>
</evidence>
<sequence>MLYAIRNEQGQITSLSAHPAENSTVANIADPEVINFLSSNNNETESPQEILNKTDSEVSRIIEDLIDLLIAKQTILFTDLPEAAQQKLLARKLARSAYDVDENDRPVMENSILGDDDSILF</sequence>